<keyword evidence="8" id="KW-0472">Membrane</keyword>
<evidence type="ECO:0000313" key="11">
    <source>
        <dbReference type="Proteomes" id="UP000317043"/>
    </source>
</evidence>
<dbReference type="PANTHER" id="PTHR30024:SF47">
    <property type="entry name" value="TAURINE-BINDING PERIPLASMIC PROTEIN"/>
    <property type="match status" value="1"/>
</dbReference>
<dbReference type="InParanoid" id="A0A543B211"/>
<dbReference type="SUPFAM" id="SSF53850">
    <property type="entry name" value="Periplasmic binding protein-like II"/>
    <property type="match status" value="1"/>
</dbReference>
<dbReference type="GO" id="GO:0005886">
    <property type="term" value="C:plasma membrane"/>
    <property type="evidence" value="ECO:0007669"/>
    <property type="project" value="UniProtKB-SubCell"/>
</dbReference>
<reference evidence="10 11" key="1">
    <citation type="submission" date="2019-06" db="EMBL/GenBank/DDBJ databases">
        <title>Sequencing the genomes of 1000 actinobacteria strains.</title>
        <authorList>
            <person name="Klenk H.-P."/>
        </authorList>
    </citation>
    <scope>NUCLEOTIDE SEQUENCE [LARGE SCALE GENOMIC DNA]</scope>
    <source>
        <strain evidence="10 11">DSM 45928</strain>
    </source>
</reference>
<evidence type="ECO:0000256" key="5">
    <source>
        <dbReference type="ARBA" id="ARBA00022475"/>
    </source>
</evidence>
<accession>A0A543B211</accession>
<comment type="similarity">
    <text evidence="3">Belongs to the bacterial solute-binding protein SsuA/TauA family.</text>
</comment>
<dbReference type="PANTHER" id="PTHR30024">
    <property type="entry name" value="ALIPHATIC SULFONATES-BINDING PROTEIN-RELATED"/>
    <property type="match status" value="1"/>
</dbReference>
<dbReference type="AlphaFoldDB" id="A0A543B211"/>
<keyword evidence="5" id="KW-1003">Cell membrane</keyword>
<dbReference type="Pfam" id="PF13379">
    <property type="entry name" value="NMT1_2"/>
    <property type="match status" value="1"/>
</dbReference>
<gene>
    <name evidence="10" type="ORF">FB566_4451</name>
</gene>
<evidence type="ECO:0000256" key="1">
    <source>
        <dbReference type="ARBA" id="ARBA00004418"/>
    </source>
</evidence>
<keyword evidence="6" id="KW-0997">Cell inner membrane</keyword>
<dbReference type="CDD" id="cd13553">
    <property type="entry name" value="PBP2_NrtA_CpmA_like"/>
    <property type="match status" value="1"/>
</dbReference>
<dbReference type="OrthoDB" id="506341at2"/>
<dbReference type="NCBIfam" id="TIGR01728">
    <property type="entry name" value="SsuA_fam"/>
    <property type="match status" value="1"/>
</dbReference>
<dbReference type="Proteomes" id="UP000317043">
    <property type="component" value="Unassembled WGS sequence"/>
</dbReference>
<evidence type="ECO:0000256" key="8">
    <source>
        <dbReference type="ARBA" id="ARBA00023136"/>
    </source>
</evidence>
<sequence length="346" mass="35517">MFPRRLRALAITTVLVAVTPVIAGCSPSDGDTLRLGYFPNITHAPALVGVENGYFADALGDDVTLDTLTFNAGPSAIEALFSGAIDATFIGPNPAINGWAQSGGTALRIIAGTTSGGAGLVVNPEIQDVDDLAGAVIATPQLANTQDVAARHWLTEQGYSIADDGTGGVTVRPTENAEVANAYAAGAVDGAWLPEPHLSRLVLEQGAEVLVDEADLWPGGQFVTTHLIVRSEFLEEHPDQVRQLLAGLLTTIDYIADDPAGAQAAANAHLTSLSGSALDEAVLAAAFDNLEFTVDPIAQSLQGSADHAAAVGLLDPVDLSGIYALDPLNDLLTEAGKPTVDAAGLA</sequence>
<dbReference type="GO" id="GO:0042626">
    <property type="term" value="F:ATPase-coupled transmembrane transporter activity"/>
    <property type="evidence" value="ECO:0007669"/>
    <property type="project" value="InterPro"/>
</dbReference>
<feature type="signal peptide" evidence="9">
    <location>
        <begin position="1"/>
        <end position="23"/>
    </location>
</feature>
<organism evidence="10 11">
    <name type="scientific">Stackebrandtia endophytica</name>
    <dbReference type="NCBI Taxonomy" id="1496996"/>
    <lineage>
        <taxon>Bacteria</taxon>
        <taxon>Bacillati</taxon>
        <taxon>Actinomycetota</taxon>
        <taxon>Actinomycetes</taxon>
        <taxon>Glycomycetales</taxon>
        <taxon>Glycomycetaceae</taxon>
        <taxon>Stackebrandtia</taxon>
    </lineage>
</organism>
<dbReference type="InterPro" id="IPR010067">
    <property type="entry name" value="ABC_SsuA_sub-bd"/>
</dbReference>
<dbReference type="Gene3D" id="3.40.190.10">
    <property type="entry name" value="Periplasmic binding protein-like II"/>
    <property type="match status" value="2"/>
</dbReference>
<feature type="chain" id="PRO_5021756926" evidence="9">
    <location>
        <begin position="24"/>
        <end position="346"/>
    </location>
</feature>
<evidence type="ECO:0000256" key="9">
    <source>
        <dbReference type="SAM" id="SignalP"/>
    </source>
</evidence>
<evidence type="ECO:0000256" key="2">
    <source>
        <dbReference type="ARBA" id="ARBA00004533"/>
    </source>
</evidence>
<comment type="subcellular location">
    <subcellularLocation>
        <location evidence="2">Cell inner membrane</location>
    </subcellularLocation>
    <subcellularLocation>
        <location evidence="1">Periplasm</location>
    </subcellularLocation>
</comment>
<dbReference type="InterPro" id="IPR044527">
    <property type="entry name" value="NrtA/CpmA_ABC-bd_dom"/>
</dbReference>
<evidence type="ECO:0000256" key="4">
    <source>
        <dbReference type="ARBA" id="ARBA00022448"/>
    </source>
</evidence>
<evidence type="ECO:0000256" key="3">
    <source>
        <dbReference type="ARBA" id="ARBA00010742"/>
    </source>
</evidence>
<evidence type="ECO:0000256" key="7">
    <source>
        <dbReference type="ARBA" id="ARBA00022729"/>
    </source>
</evidence>
<evidence type="ECO:0000256" key="6">
    <source>
        <dbReference type="ARBA" id="ARBA00022519"/>
    </source>
</evidence>
<keyword evidence="4" id="KW-0813">Transport</keyword>
<keyword evidence="7 9" id="KW-0732">Signal</keyword>
<dbReference type="PROSITE" id="PS51257">
    <property type="entry name" value="PROKAR_LIPOPROTEIN"/>
    <property type="match status" value="1"/>
</dbReference>
<name>A0A543B211_9ACTN</name>
<dbReference type="EMBL" id="VFOW01000001">
    <property type="protein sequence ID" value="TQL78856.1"/>
    <property type="molecule type" value="Genomic_DNA"/>
</dbReference>
<comment type="caution">
    <text evidence="10">The sequence shown here is derived from an EMBL/GenBank/DDBJ whole genome shotgun (WGS) entry which is preliminary data.</text>
</comment>
<keyword evidence="11" id="KW-1185">Reference proteome</keyword>
<proteinExistence type="inferred from homology"/>
<protein>
    <submittedName>
        <fullName evidence="10">NitT/TauT family transport system substrate-binding protein</fullName>
    </submittedName>
</protein>
<dbReference type="GO" id="GO:0042597">
    <property type="term" value="C:periplasmic space"/>
    <property type="evidence" value="ECO:0007669"/>
    <property type="project" value="UniProtKB-SubCell"/>
</dbReference>
<evidence type="ECO:0000313" key="10">
    <source>
        <dbReference type="EMBL" id="TQL78856.1"/>
    </source>
</evidence>
<dbReference type="RefSeq" id="WP_142043730.1">
    <property type="nucleotide sequence ID" value="NZ_JBHTGS010000002.1"/>
</dbReference>